<dbReference type="Proteomes" id="UP000321429">
    <property type="component" value="Unassembled WGS sequence"/>
</dbReference>
<name>A0A0R2L4W4_9LACO</name>
<dbReference type="InterPro" id="IPR009061">
    <property type="entry name" value="DNA-bd_dom_put_sf"/>
</dbReference>
<evidence type="ECO:0000313" key="6">
    <source>
        <dbReference type="EMBL" id="GEK28581.1"/>
    </source>
</evidence>
<evidence type="ECO:0000256" key="2">
    <source>
        <dbReference type="ARBA" id="ARBA00023015"/>
    </source>
</evidence>
<dbReference type="EMBL" id="JQCB01000014">
    <property type="protein sequence ID" value="KRN94540.1"/>
    <property type="molecule type" value="Genomic_DNA"/>
</dbReference>
<dbReference type="SMART" id="SM00422">
    <property type="entry name" value="HTH_MERR"/>
    <property type="match status" value="1"/>
</dbReference>
<keyword evidence="2" id="KW-0805">Transcription regulation</keyword>
<dbReference type="PATRIC" id="fig|348151.3.peg.534"/>
<dbReference type="InterPro" id="IPR000551">
    <property type="entry name" value="MerR-type_HTH_dom"/>
</dbReference>
<dbReference type="STRING" id="348151.IV55_GL000526"/>
<sequence>MTENNHVQNAKSINEVAQQFSTSVDTLRFYDRAGLFPHLQRDEHGYRKFMPIDLQDLQTIICFRQTGIGVSEIAVIMQEIDRDSTEQVQHKLAVLGEQRQKLWQQ</sequence>
<dbReference type="OrthoDB" id="9811174at2"/>
<dbReference type="GO" id="GO:0003677">
    <property type="term" value="F:DNA binding"/>
    <property type="evidence" value="ECO:0007669"/>
    <property type="project" value="UniProtKB-KW"/>
</dbReference>
<proteinExistence type="predicted"/>
<organism evidence="7 8">
    <name type="scientific">Furfurilactobacillus siliginis</name>
    <dbReference type="NCBI Taxonomy" id="348151"/>
    <lineage>
        <taxon>Bacteria</taxon>
        <taxon>Bacillati</taxon>
        <taxon>Bacillota</taxon>
        <taxon>Bacilli</taxon>
        <taxon>Lactobacillales</taxon>
        <taxon>Lactobacillaceae</taxon>
        <taxon>Furfurilactobacillus</taxon>
    </lineage>
</organism>
<keyword evidence="8" id="KW-1185">Reference proteome</keyword>
<dbReference type="Pfam" id="PF13411">
    <property type="entry name" value="MerR_1"/>
    <property type="match status" value="1"/>
</dbReference>
<evidence type="ECO:0000313" key="8">
    <source>
        <dbReference type="Proteomes" id="UP000051139"/>
    </source>
</evidence>
<dbReference type="PANTHER" id="PTHR30204">
    <property type="entry name" value="REDOX-CYCLING DRUG-SENSING TRANSCRIPTIONAL ACTIVATOR SOXR"/>
    <property type="match status" value="1"/>
</dbReference>
<reference evidence="6 9" key="2">
    <citation type="submission" date="2019-07" db="EMBL/GenBank/DDBJ databases">
        <title>Whole genome shotgun sequence of Lactobacillus siliginis NBRC 101315.</title>
        <authorList>
            <person name="Hosoyama A."/>
            <person name="Uohara A."/>
            <person name="Ohji S."/>
            <person name="Ichikawa N."/>
        </authorList>
    </citation>
    <scope>NUCLEOTIDE SEQUENCE [LARGE SCALE GENOMIC DNA]</scope>
    <source>
        <strain evidence="6 9">NBRC 101315</strain>
    </source>
</reference>
<dbReference type="GO" id="GO:0003700">
    <property type="term" value="F:DNA-binding transcription factor activity"/>
    <property type="evidence" value="ECO:0007669"/>
    <property type="project" value="InterPro"/>
</dbReference>
<dbReference type="EMBL" id="BJUD01000012">
    <property type="protein sequence ID" value="GEK28581.1"/>
    <property type="molecule type" value="Genomic_DNA"/>
</dbReference>
<comment type="caution">
    <text evidence="7">The sequence shown here is derived from an EMBL/GenBank/DDBJ whole genome shotgun (WGS) entry which is preliminary data.</text>
</comment>
<reference evidence="7 8" key="1">
    <citation type="journal article" date="2015" name="Genome Announc.">
        <title>Expanding the biotechnology potential of lactobacilli through comparative genomics of 213 strains and associated genera.</title>
        <authorList>
            <person name="Sun Z."/>
            <person name="Harris H.M."/>
            <person name="McCann A."/>
            <person name="Guo C."/>
            <person name="Argimon S."/>
            <person name="Zhang W."/>
            <person name="Yang X."/>
            <person name="Jeffery I.B."/>
            <person name="Cooney J.C."/>
            <person name="Kagawa T.F."/>
            <person name="Liu W."/>
            <person name="Song Y."/>
            <person name="Salvetti E."/>
            <person name="Wrobel A."/>
            <person name="Rasinkangas P."/>
            <person name="Parkhill J."/>
            <person name="Rea M.C."/>
            <person name="O'Sullivan O."/>
            <person name="Ritari J."/>
            <person name="Douillard F.P."/>
            <person name="Paul Ross R."/>
            <person name="Yang R."/>
            <person name="Briner A.E."/>
            <person name="Felis G.E."/>
            <person name="de Vos W.M."/>
            <person name="Barrangou R."/>
            <person name="Klaenhammer T.R."/>
            <person name="Caufield P.W."/>
            <person name="Cui Y."/>
            <person name="Zhang H."/>
            <person name="O'Toole P.W."/>
        </authorList>
    </citation>
    <scope>NUCLEOTIDE SEQUENCE [LARGE SCALE GENOMIC DNA]</scope>
    <source>
        <strain evidence="7 8">DSM 22696</strain>
    </source>
</reference>
<dbReference type="SUPFAM" id="SSF46955">
    <property type="entry name" value="Putative DNA-binding domain"/>
    <property type="match status" value="1"/>
</dbReference>
<dbReference type="InterPro" id="IPR047057">
    <property type="entry name" value="MerR_fam"/>
</dbReference>
<dbReference type="RefSeq" id="WP_057811324.1">
    <property type="nucleotide sequence ID" value="NZ_BJUD01000012.1"/>
</dbReference>
<keyword evidence="3" id="KW-0238">DNA-binding</keyword>
<evidence type="ECO:0000256" key="3">
    <source>
        <dbReference type="ARBA" id="ARBA00023125"/>
    </source>
</evidence>
<dbReference type="AlphaFoldDB" id="A0A0R2L4W4"/>
<dbReference type="PANTHER" id="PTHR30204:SF69">
    <property type="entry name" value="MERR-FAMILY TRANSCRIPTIONAL REGULATOR"/>
    <property type="match status" value="1"/>
</dbReference>
<protein>
    <recommendedName>
        <fullName evidence="5">HTH merR-type domain-containing protein</fullName>
    </recommendedName>
</protein>
<dbReference type="PROSITE" id="PS50937">
    <property type="entry name" value="HTH_MERR_2"/>
    <property type="match status" value="1"/>
</dbReference>
<dbReference type="Gene3D" id="1.10.1660.10">
    <property type="match status" value="1"/>
</dbReference>
<evidence type="ECO:0000313" key="7">
    <source>
        <dbReference type="EMBL" id="KRN94540.1"/>
    </source>
</evidence>
<feature type="domain" description="HTH merR-type" evidence="5">
    <location>
        <begin position="12"/>
        <end position="79"/>
    </location>
</feature>
<evidence type="ECO:0000313" key="9">
    <source>
        <dbReference type="Proteomes" id="UP000321429"/>
    </source>
</evidence>
<keyword evidence="4" id="KW-0804">Transcription</keyword>
<gene>
    <name evidence="7" type="ORF">IV55_GL000526</name>
    <name evidence="6" type="ORF">LSI01_08920</name>
</gene>
<evidence type="ECO:0000256" key="1">
    <source>
        <dbReference type="ARBA" id="ARBA00022491"/>
    </source>
</evidence>
<keyword evidence="1" id="KW-0678">Repressor</keyword>
<dbReference type="Proteomes" id="UP000051139">
    <property type="component" value="Unassembled WGS sequence"/>
</dbReference>
<evidence type="ECO:0000259" key="5">
    <source>
        <dbReference type="PROSITE" id="PS50937"/>
    </source>
</evidence>
<accession>A0A0R2L4W4</accession>
<evidence type="ECO:0000256" key="4">
    <source>
        <dbReference type="ARBA" id="ARBA00023163"/>
    </source>
</evidence>